<evidence type="ECO:0000313" key="2">
    <source>
        <dbReference type="Proteomes" id="UP000254701"/>
    </source>
</evidence>
<dbReference type="Proteomes" id="UP000254701">
    <property type="component" value="Unassembled WGS sequence"/>
</dbReference>
<dbReference type="Pfam" id="PF13489">
    <property type="entry name" value="Methyltransf_23"/>
    <property type="match status" value="1"/>
</dbReference>
<dbReference type="AlphaFoldDB" id="A0A381ILY8"/>
<evidence type="ECO:0000313" key="1">
    <source>
        <dbReference type="EMBL" id="SUY29276.1"/>
    </source>
</evidence>
<keyword evidence="1" id="KW-0808">Transferase</keyword>
<dbReference type="PANTHER" id="PTHR43861">
    <property type="entry name" value="TRANS-ACONITATE 2-METHYLTRANSFERASE-RELATED"/>
    <property type="match status" value="1"/>
</dbReference>
<reference evidence="1 2" key="1">
    <citation type="submission" date="2018-06" db="EMBL/GenBank/DDBJ databases">
        <authorList>
            <consortium name="Pathogen Informatics"/>
            <person name="Doyle S."/>
        </authorList>
    </citation>
    <scope>NUCLEOTIDE SEQUENCE [LARGE SCALE GENOMIC DNA]</scope>
    <source>
        <strain evidence="1 2">NCTC10684</strain>
    </source>
</reference>
<gene>
    <name evidence="1" type="ORF">NCTC10684_05508</name>
</gene>
<keyword evidence="1" id="KW-0489">Methyltransferase</keyword>
<dbReference type="Gene3D" id="3.40.50.150">
    <property type="entry name" value="Vaccinia Virus protein VP39"/>
    <property type="match status" value="1"/>
</dbReference>
<protein>
    <submittedName>
        <fullName evidence="1">Bifunctional 3-demethylubiquinone-9 3-methyltransferase/ 2-octaprenyl-6-hydroxy phenol methylase</fullName>
    </submittedName>
</protein>
<dbReference type="SUPFAM" id="SSF53335">
    <property type="entry name" value="S-adenosyl-L-methionine-dependent methyltransferases"/>
    <property type="match status" value="1"/>
</dbReference>
<dbReference type="InterPro" id="IPR029063">
    <property type="entry name" value="SAM-dependent_MTases_sf"/>
</dbReference>
<keyword evidence="1" id="KW-0830">Ubiquinone</keyword>
<proteinExistence type="predicted"/>
<dbReference type="EMBL" id="UFSM01000003">
    <property type="protein sequence ID" value="SUY29276.1"/>
    <property type="molecule type" value="Genomic_DNA"/>
</dbReference>
<name>A0A381ILY8_AMIAI</name>
<sequence length="459" mass="50874">MTTNIVDFCDDQSRQSSFFCPVCGSSNNKSCVLTAKNTQPTLDANSTLYLYRCDSCRSLVYHPYPSIDYTQHTSSELSIRDYVEFNAAIDLISKNILKVIPDDGRPGRLLDIGCGFGFGLDSVRSMLAWQVKGFEPSRYGDQGREQLGLDIINDFATPNLNQEQLFDIVHCSEVVEHVHDPHEFIAILKSYLTEDGVLILTTPDADRIHSRTNPSSLLALLSPGAHTIIFSAEALMEALKKAGLHYVQVDTSAPSMLMYASRSPLKFQGRSADHLAMLVHRYLQEALGKARPGSSLEIGLRYRLFRGAMDSGDYALAERAFAPILAVADPSLGDIATLDDFATRWPLCIAASTYYRGMLLLIHTGDYVGAASFFRSAFRLCRKKIELSPATAVVESDLIWRAVYHEALALKYLGNNLRSLALLASFVDFQHTLQPPVPEDLQQAVTALRDDLGAEFQML</sequence>
<organism evidence="1 2">
    <name type="scientific">Aminobacter aminovorans</name>
    <name type="common">Chelatobacter heintzii</name>
    <dbReference type="NCBI Taxonomy" id="83263"/>
    <lineage>
        <taxon>Bacteria</taxon>
        <taxon>Pseudomonadati</taxon>
        <taxon>Pseudomonadota</taxon>
        <taxon>Alphaproteobacteria</taxon>
        <taxon>Hyphomicrobiales</taxon>
        <taxon>Phyllobacteriaceae</taxon>
        <taxon>Aminobacter</taxon>
    </lineage>
</organism>
<dbReference type="PANTHER" id="PTHR43861:SF6">
    <property type="entry name" value="METHYLTRANSFERASE TYPE 11"/>
    <property type="match status" value="1"/>
</dbReference>
<dbReference type="RefSeq" id="WP_165916028.1">
    <property type="nucleotide sequence ID" value="NZ_BAAAVY010000037.1"/>
</dbReference>
<accession>A0A381ILY8</accession>
<dbReference type="GO" id="GO:0008168">
    <property type="term" value="F:methyltransferase activity"/>
    <property type="evidence" value="ECO:0007669"/>
    <property type="project" value="UniProtKB-KW"/>
</dbReference>
<dbReference type="CDD" id="cd02440">
    <property type="entry name" value="AdoMet_MTases"/>
    <property type="match status" value="1"/>
</dbReference>
<dbReference type="GO" id="GO:0032259">
    <property type="term" value="P:methylation"/>
    <property type="evidence" value="ECO:0007669"/>
    <property type="project" value="UniProtKB-KW"/>
</dbReference>